<evidence type="ECO:0000313" key="2">
    <source>
        <dbReference type="EnsemblMetazoa" id="GMOY003038-PA"/>
    </source>
</evidence>
<feature type="compositionally biased region" description="Basic residues" evidence="1">
    <location>
        <begin position="1"/>
        <end position="12"/>
    </location>
</feature>
<feature type="region of interest" description="Disordered" evidence="1">
    <location>
        <begin position="1"/>
        <end position="73"/>
    </location>
</feature>
<accession>A0A1B0FH24</accession>
<dbReference type="Proteomes" id="UP000092444">
    <property type="component" value="Unassembled WGS sequence"/>
</dbReference>
<feature type="compositionally biased region" description="Basic and acidic residues" evidence="1">
    <location>
        <begin position="21"/>
        <end position="31"/>
    </location>
</feature>
<protein>
    <submittedName>
        <fullName evidence="2">Uncharacterized protein</fullName>
    </submittedName>
</protein>
<dbReference type="EMBL" id="CCAG010002750">
    <property type="status" value="NOT_ANNOTATED_CDS"/>
    <property type="molecule type" value="Genomic_DNA"/>
</dbReference>
<dbReference type="VEuPathDB" id="VectorBase:GMOY003038"/>
<name>A0A1B0FH24_GLOMM</name>
<dbReference type="AlphaFoldDB" id="A0A1B0FH24"/>
<proteinExistence type="predicted"/>
<evidence type="ECO:0000256" key="1">
    <source>
        <dbReference type="SAM" id="MobiDB-lite"/>
    </source>
</evidence>
<feature type="compositionally biased region" description="Acidic residues" evidence="1">
    <location>
        <begin position="32"/>
        <end position="73"/>
    </location>
</feature>
<dbReference type="Gene3D" id="3.30.70.2850">
    <property type="match status" value="1"/>
</dbReference>
<keyword evidence="3" id="KW-1185">Reference proteome</keyword>
<dbReference type="EnsemblMetazoa" id="GMOY003038-RA">
    <property type="protein sequence ID" value="GMOY003038-PA"/>
    <property type="gene ID" value="GMOY003038"/>
</dbReference>
<reference evidence="2" key="1">
    <citation type="submission" date="2020-05" db="UniProtKB">
        <authorList>
            <consortium name="EnsemblMetazoa"/>
        </authorList>
    </citation>
    <scope>IDENTIFICATION</scope>
    <source>
        <strain evidence="2">Yale</strain>
    </source>
</reference>
<sequence>MVRKPWSVRRSKDKGNQLPEGKQESKDKNDNGDDNDDDDDNDDNDDDDDDYDDDDDDVGDEDKDENDEEVDDDTYLLVMLPTLLNKDFNFFKLKLKFHRKNGRYCLFRAW</sequence>
<evidence type="ECO:0000313" key="3">
    <source>
        <dbReference type="Proteomes" id="UP000092444"/>
    </source>
</evidence>
<organism evidence="2 3">
    <name type="scientific">Glossina morsitans morsitans</name>
    <name type="common">Savannah tsetse fly</name>
    <dbReference type="NCBI Taxonomy" id="37546"/>
    <lineage>
        <taxon>Eukaryota</taxon>
        <taxon>Metazoa</taxon>
        <taxon>Ecdysozoa</taxon>
        <taxon>Arthropoda</taxon>
        <taxon>Hexapoda</taxon>
        <taxon>Insecta</taxon>
        <taxon>Pterygota</taxon>
        <taxon>Neoptera</taxon>
        <taxon>Endopterygota</taxon>
        <taxon>Diptera</taxon>
        <taxon>Brachycera</taxon>
        <taxon>Muscomorpha</taxon>
        <taxon>Hippoboscoidea</taxon>
        <taxon>Glossinidae</taxon>
        <taxon>Glossina</taxon>
    </lineage>
</organism>